<evidence type="ECO:0000256" key="2">
    <source>
        <dbReference type="RuleBase" id="RU368102"/>
    </source>
</evidence>
<dbReference type="GO" id="GO:0031640">
    <property type="term" value="P:killing of cells of another organism"/>
    <property type="evidence" value="ECO:0007669"/>
    <property type="project" value="UniProtKB-KW"/>
</dbReference>
<keyword evidence="4" id="KW-1185">Reference proteome</keyword>
<dbReference type="EC" id="2.3.1.-" evidence="2"/>
<dbReference type="InterPro" id="IPR003996">
    <property type="entry name" value="RTX_toxin-activating_protC_bac"/>
</dbReference>
<dbReference type="Proteomes" id="UP000510822">
    <property type="component" value="Chromosome"/>
</dbReference>
<accession>A0A7D5ZG40</accession>
<comment type="subcellular location">
    <subcellularLocation>
        <location evidence="2">Cytoplasm</location>
    </subcellularLocation>
</comment>
<gene>
    <name evidence="3" type="ORF">HZU75_06385</name>
</gene>
<dbReference type="EMBL" id="CP058952">
    <property type="protein sequence ID" value="QLI81187.1"/>
    <property type="molecule type" value="Genomic_DNA"/>
</dbReference>
<name>A0A7D5ZG40_9NEIS</name>
<organism evidence="3 4">
    <name type="scientific">Chitinibacter fontanus</name>
    <dbReference type="NCBI Taxonomy" id="1737446"/>
    <lineage>
        <taxon>Bacteria</taxon>
        <taxon>Pseudomonadati</taxon>
        <taxon>Pseudomonadota</taxon>
        <taxon>Betaproteobacteria</taxon>
        <taxon>Neisseriales</taxon>
        <taxon>Chitinibacteraceae</taxon>
        <taxon>Chitinibacter</taxon>
    </lineage>
</organism>
<evidence type="ECO:0000256" key="1">
    <source>
        <dbReference type="ARBA" id="ARBA00005686"/>
    </source>
</evidence>
<evidence type="ECO:0000313" key="3">
    <source>
        <dbReference type="EMBL" id="QLI81187.1"/>
    </source>
</evidence>
<keyword evidence="2 3" id="KW-0012">Acyltransferase</keyword>
<dbReference type="RefSeq" id="WP_180308316.1">
    <property type="nucleotide sequence ID" value="NZ_CP058952.1"/>
</dbReference>
<keyword evidence="2 3" id="KW-0808">Transferase</keyword>
<reference evidence="3 4" key="1">
    <citation type="journal article" date="2016" name="Int. J. Syst. Evol. Microbiol.">
        <title>Chitinibacter fontanus sp. nov., isolated from a spring.</title>
        <authorList>
            <person name="Sheu S.Y."/>
            <person name="Li Y.S."/>
            <person name="Young C.C."/>
            <person name="Chen W.M."/>
        </authorList>
    </citation>
    <scope>NUCLEOTIDE SEQUENCE [LARGE SCALE GENOMIC DNA]</scope>
    <source>
        <strain evidence="3 4">STM-7</strain>
    </source>
</reference>
<evidence type="ECO:0000313" key="4">
    <source>
        <dbReference type="Proteomes" id="UP000510822"/>
    </source>
</evidence>
<dbReference type="PRINTS" id="PR01489">
    <property type="entry name" value="RTXTOXINC"/>
</dbReference>
<dbReference type="KEGG" id="cfon:HZU75_06385"/>
<dbReference type="GO" id="GO:0005737">
    <property type="term" value="C:cytoplasm"/>
    <property type="evidence" value="ECO:0007669"/>
    <property type="project" value="UniProtKB-SubCell"/>
</dbReference>
<dbReference type="GO" id="GO:0009404">
    <property type="term" value="P:toxin metabolic process"/>
    <property type="evidence" value="ECO:0007669"/>
    <property type="project" value="UniProtKB-UniRule"/>
</dbReference>
<keyword evidence="2" id="KW-0204">Cytolysis</keyword>
<proteinExistence type="inferred from homology"/>
<dbReference type="Pfam" id="PF02794">
    <property type="entry name" value="HlyC"/>
    <property type="match status" value="1"/>
</dbReference>
<comment type="function">
    <text evidence="2">Involved in fatty acylation of protoxin at internal lysine residues, thereby converting it to the active toxin.</text>
</comment>
<dbReference type="AlphaFoldDB" id="A0A7D5ZG40"/>
<keyword evidence="2" id="KW-0963">Cytoplasm</keyword>
<sequence length="140" mass="16171">MSEQTVDLVQLVEYAQAAFDRLPTLGPVAWLYGRDDAKKHLTLADLDWAVQPPLILDQCRLFMKDKMPLGFISWAYVPEDVHQRLLQGNTRLDPHEWKGGEHLWLIDIVTPFGQREEMLADLNLYLTQTWQIVGESPRVS</sequence>
<comment type="similarity">
    <text evidence="1 2">Belongs to the RTX toxin acyltransferase family.</text>
</comment>
<protein>
    <recommendedName>
        <fullName evidence="2">RTX toxin-activating lysine-acyltransferase</fullName>
        <ecNumber evidence="2">2.3.1.-</ecNumber>
    </recommendedName>
</protein>
<dbReference type="GO" id="GO:0016746">
    <property type="term" value="F:acyltransferase activity"/>
    <property type="evidence" value="ECO:0007669"/>
    <property type="project" value="UniProtKB-UniRule"/>
</dbReference>